<name>A0A0D3K869_EMIH1</name>
<dbReference type="AlphaFoldDB" id="A0A0D3K869"/>
<feature type="region of interest" description="Disordered" evidence="1">
    <location>
        <begin position="387"/>
        <end position="406"/>
    </location>
</feature>
<dbReference type="GeneID" id="17277229"/>
<keyword evidence="2" id="KW-0732">Signal</keyword>
<sequence>MVMALALLALALLPPETQAQPGAAVPFACPADRWQPGWAHGDAADACTQWLTNVDWGALSTHSDLASACNSTFARSQCAGACCTRGLNATPGADACRKHVDAPGTCSGNATFSIAGCASTAGSRELWETYCVQLLYDDEWADSNHDFRMDGGLGGLPKEFVGSLHVMFPHQVWHVPARYELSFDAPAEATVNVALWFNNDSSYYVRNGWDPHDAAYCNTEMPITLSRAGFEYRPHSPGVPYDTQTDWDPGHGVPSALWVRQVAAGDGAIAFQLGEAPSGYCVWKSGTSGKRAGSSTVSSAERQQLIAELRAEVSAPLPHAIGGETLDADTYQRFLQVHGWSLPKAAAMLSKDIEWRKRVRPRALRPRHMPAACSQRGWVVLMRHQGSGNLTEDEPSPPEAAAAHSGRPAYLPTLRIGHYFGRGKGGGGRSLHPPHTKPPLAHWVYTRHGMPVTYVNELGRHPERFTSRDECTRFCAYHMEHYIRRMPVRRGRRVQRACILISLSGFKAKECMR</sequence>
<dbReference type="InterPro" id="IPR036273">
    <property type="entry name" value="CRAL/TRIO_N_dom_sf"/>
</dbReference>
<reference evidence="3" key="2">
    <citation type="submission" date="2024-10" db="UniProtKB">
        <authorList>
            <consortium name="EnsemblProtists"/>
        </authorList>
    </citation>
    <scope>IDENTIFICATION</scope>
</reference>
<dbReference type="Gene3D" id="3.40.525.10">
    <property type="entry name" value="CRAL-TRIO lipid binding domain"/>
    <property type="match status" value="1"/>
</dbReference>
<dbReference type="EnsemblProtists" id="EOD31954">
    <property type="protein sequence ID" value="EOD31954"/>
    <property type="gene ID" value="EMIHUDRAFT_231208"/>
</dbReference>
<keyword evidence="4" id="KW-1185">Reference proteome</keyword>
<organism evidence="3 4">
    <name type="scientific">Emiliania huxleyi (strain CCMP1516)</name>
    <dbReference type="NCBI Taxonomy" id="280463"/>
    <lineage>
        <taxon>Eukaryota</taxon>
        <taxon>Haptista</taxon>
        <taxon>Haptophyta</taxon>
        <taxon>Prymnesiophyceae</taxon>
        <taxon>Isochrysidales</taxon>
        <taxon>Noelaerhabdaceae</taxon>
        <taxon>Emiliania</taxon>
    </lineage>
</organism>
<dbReference type="PaxDb" id="2903-EOD31954"/>
<dbReference type="InterPro" id="IPR036865">
    <property type="entry name" value="CRAL-TRIO_dom_sf"/>
</dbReference>
<dbReference type="SUPFAM" id="SSF46938">
    <property type="entry name" value="CRAL/TRIO N-terminal domain"/>
    <property type="match status" value="1"/>
</dbReference>
<evidence type="ECO:0000313" key="3">
    <source>
        <dbReference type="EnsemblProtists" id="EOD31954"/>
    </source>
</evidence>
<dbReference type="Proteomes" id="UP000013827">
    <property type="component" value="Unassembled WGS sequence"/>
</dbReference>
<accession>A0A0D3K869</accession>
<evidence type="ECO:0000256" key="1">
    <source>
        <dbReference type="SAM" id="MobiDB-lite"/>
    </source>
</evidence>
<feature type="signal peptide" evidence="2">
    <location>
        <begin position="1"/>
        <end position="19"/>
    </location>
</feature>
<evidence type="ECO:0000313" key="4">
    <source>
        <dbReference type="Proteomes" id="UP000013827"/>
    </source>
</evidence>
<evidence type="ECO:0000256" key="2">
    <source>
        <dbReference type="SAM" id="SignalP"/>
    </source>
</evidence>
<proteinExistence type="predicted"/>
<reference evidence="4" key="1">
    <citation type="journal article" date="2013" name="Nature">
        <title>Pan genome of the phytoplankton Emiliania underpins its global distribution.</title>
        <authorList>
            <person name="Read B.A."/>
            <person name="Kegel J."/>
            <person name="Klute M.J."/>
            <person name="Kuo A."/>
            <person name="Lefebvre S.C."/>
            <person name="Maumus F."/>
            <person name="Mayer C."/>
            <person name="Miller J."/>
            <person name="Monier A."/>
            <person name="Salamov A."/>
            <person name="Young J."/>
            <person name="Aguilar M."/>
            <person name="Claverie J.M."/>
            <person name="Frickenhaus S."/>
            <person name="Gonzalez K."/>
            <person name="Herman E.K."/>
            <person name="Lin Y.C."/>
            <person name="Napier J."/>
            <person name="Ogata H."/>
            <person name="Sarno A.F."/>
            <person name="Shmutz J."/>
            <person name="Schroeder D."/>
            <person name="de Vargas C."/>
            <person name="Verret F."/>
            <person name="von Dassow P."/>
            <person name="Valentin K."/>
            <person name="Van de Peer Y."/>
            <person name="Wheeler G."/>
            <person name="Dacks J.B."/>
            <person name="Delwiche C.F."/>
            <person name="Dyhrman S.T."/>
            <person name="Glockner G."/>
            <person name="John U."/>
            <person name="Richards T."/>
            <person name="Worden A.Z."/>
            <person name="Zhang X."/>
            <person name="Grigoriev I.V."/>
            <person name="Allen A.E."/>
            <person name="Bidle K."/>
            <person name="Borodovsky M."/>
            <person name="Bowler C."/>
            <person name="Brownlee C."/>
            <person name="Cock J.M."/>
            <person name="Elias M."/>
            <person name="Gladyshev V.N."/>
            <person name="Groth M."/>
            <person name="Guda C."/>
            <person name="Hadaegh A."/>
            <person name="Iglesias-Rodriguez M.D."/>
            <person name="Jenkins J."/>
            <person name="Jones B.M."/>
            <person name="Lawson T."/>
            <person name="Leese F."/>
            <person name="Lindquist E."/>
            <person name="Lobanov A."/>
            <person name="Lomsadze A."/>
            <person name="Malik S.B."/>
            <person name="Marsh M.E."/>
            <person name="Mackinder L."/>
            <person name="Mock T."/>
            <person name="Mueller-Roeber B."/>
            <person name="Pagarete A."/>
            <person name="Parker M."/>
            <person name="Probert I."/>
            <person name="Quesneville H."/>
            <person name="Raines C."/>
            <person name="Rensing S.A."/>
            <person name="Riano-Pachon D.M."/>
            <person name="Richier S."/>
            <person name="Rokitta S."/>
            <person name="Shiraiwa Y."/>
            <person name="Soanes D.M."/>
            <person name="van der Giezen M."/>
            <person name="Wahlund T.M."/>
            <person name="Williams B."/>
            <person name="Wilson W."/>
            <person name="Wolfe G."/>
            <person name="Wurch L.L."/>
        </authorList>
    </citation>
    <scope>NUCLEOTIDE SEQUENCE</scope>
</reference>
<dbReference type="HOGENOM" id="CLU_531512_0_0_1"/>
<feature type="chain" id="PRO_5044185288" evidence="2">
    <location>
        <begin position="20"/>
        <end position="513"/>
    </location>
</feature>
<dbReference type="RefSeq" id="XP_005784383.1">
    <property type="nucleotide sequence ID" value="XM_005784326.1"/>
</dbReference>
<dbReference type="KEGG" id="ehx:EMIHUDRAFT_231208"/>
<protein>
    <submittedName>
        <fullName evidence="3">Uncharacterized protein</fullName>
    </submittedName>
</protein>